<feature type="domain" description="ApeI dehydratase-like" evidence="1">
    <location>
        <begin position="24"/>
        <end position="119"/>
    </location>
</feature>
<dbReference type="PIRSF" id="PIRSF030962">
    <property type="entry name" value="Dehydrase_ECs4332_prd"/>
    <property type="match status" value="1"/>
</dbReference>
<keyword evidence="3" id="KW-1185">Reference proteome</keyword>
<dbReference type="SUPFAM" id="SSF54637">
    <property type="entry name" value="Thioesterase/thiol ester dehydrase-isomerase"/>
    <property type="match status" value="1"/>
</dbReference>
<evidence type="ECO:0000313" key="3">
    <source>
        <dbReference type="Proteomes" id="UP000476030"/>
    </source>
</evidence>
<sequence>MTEFSNIKWSDSRTLPDIRAEQLDGDIVELELFANADLFQFQGHFPEEPVLPGVAQIDWAAVFARKYFDITGNFTRLGQLKFSRLIVAGALLRLRLEWHREKGRLHFAYHEGSEKCSSGFFELTDL</sequence>
<dbReference type="AlphaFoldDB" id="A0A6L8WAX2"/>
<comment type="caution">
    <text evidence="2">The sequence shown here is derived from an EMBL/GenBank/DDBJ whole genome shotgun (WGS) entry which is preliminary data.</text>
</comment>
<name>A0A6L8WAX2_9PROT</name>
<dbReference type="Pfam" id="PF22818">
    <property type="entry name" value="ApeI-like"/>
    <property type="match status" value="1"/>
</dbReference>
<accession>A0A6L8WAX2</accession>
<dbReference type="Proteomes" id="UP000476030">
    <property type="component" value="Unassembled WGS sequence"/>
</dbReference>
<protein>
    <recommendedName>
        <fullName evidence="1">ApeI dehydratase-like domain-containing protein</fullName>
    </recommendedName>
</protein>
<evidence type="ECO:0000259" key="1">
    <source>
        <dbReference type="Pfam" id="PF22818"/>
    </source>
</evidence>
<dbReference type="InterPro" id="IPR016962">
    <property type="entry name" value="Dehydrase_ECs4332_prd"/>
</dbReference>
<evidence type="ECO:0000313" key="2">
    <source>
        <dbReference type="EMBL" id="MZR32218.1"/>
    </source>
</evidence>
<dbReference type="EMBL" id="WTUW01000009">
    <property type="protein sequence ID" value="MZR32218.1"/>
    <property type="molecule type" value="Genomic_DNA"/>
</dbReference>
<dbReference type="InterPro" id="IPR029069">
    <property type="entry name" value="HotDog_dom_sf"/>
</dbReference>
<dbReference type="RefSeq" id="WP_246157391.1">
    <property type="nucleotide sequence ID" value="NZ_WTUW01000009.1"/>
</dbReference>
<reference evidence="2 3" key="1">
    <citation type="submission" date="2019-12" db="EMBL/GenBank/DDBJ databases">
        <title>Snethiella sp. nov. sp. isolated from sea sand.</title>
        <authorList>
            <person name="Kim J."/>
            <person name="Jeong S.E."/>
            <person name="Jung H.S."/>
            <person name="Jeon C.O."/>
        </authorList>
    </citation>
    <scope>NUCLEOTIDE SEQUENCE [LARGE SCALE GENOMIC DNA]</scope>
    <source>
        <strain evidence="2 3">DP05</strain>
    </source>
</reference>
<gene>
    <name evidence="2" type="ORF">GQE98_16390</name>
</gene>
<dbReference type="Gene3D" id="3.10.129.10">
    <property type="entry name" value="Hotdog Thioesterase"/>
    <property type="match status" value="1"/>
</dbReference>
<dbReference type="InterPro" id="IPR054545">
    <property type="entry name" value="ApeI-like"/>
</dbReference>
<proteinExistence type="predicted"/>
<organism evidence="2 3">
    <name type="scientific">Sneathiella litorea</name>
    <dbReference type="NCBI Taxonomy" id="2606216"/>
    <lineage>
        <taxon>Bacteria</taxon>
        <taxon>Pseudomonadati</taxon>
        <taxon>Pseudomonadota</taxon>
        <taxon>Alphaproteobacteria</taxon>
        <taxon>Sneathiellales</taxon>
        <taxon>Sneathiellaceae</taxon>
        <taxon>Sneathiella</taxon>
    </lineage>
</organism>